<evidence type="ECO:0000313" key="1">
    <source>
        <dbReference type="EMBL" id="KAJ8642618.1"/>
    </source>
</evidence>
<sequence length="441" mass="49187">MTFPSQPFGCSEIREWGITSKPEKSNSVPIFQAMENAFPNFKTLTRREESSFPISNCFPNSSSEKFSRMELQIKDSHERASHAKKNIMWTRTMDRCLINLLAEQMHPDAKQYRNKVVPSYHKMALIIGNDVSNGSHSRTGGEIKINDYASGLKDVDVMDPAGSLDPEHEGDNMHESDSSDRGVDGSPQGYTHQPAASSSSKLSDRQKSPTEGRDALVKNSRAGASNSKNIMWTSTMDGCLTDLLLEQVHPEASKYRYKVIRRYCEMAVIMGNDVADGSPLRIGADFKMNGNGRALEDLDGMDPAGSVDPEHMAVCLHESDHSDRDVDGSSQGGIQQPATSSTSKPCKRRKKSVAEGISQSLAEMARALRMLAEGRERAEKANKPTKMKILFDEVKKIPNIDNRFIFAALDFLASDQNRAEMFLAIDEDMRHEWLLLHVPQW</sequence>
<evidence type="ECO:0000313" key="2">
    <source>
        <dbReference type="Proteomes" id="UP001234297"/>
    </source>
</evidence>
<accession>A0ACC2MB24</accession>
<dbReference type="Proteomes" id="UP001234297">
    <property type="component" value="Chromosome 2"/>
</dbReference>
<organism evidence="1 2">
    <name type="scientific">Persea americana</name>
    <name type="common">Avocado</name>
    <dbReference type="NCBI Taxonomy" id="3435"/>
    <lineage>
        <taxon>Eukaryota</taxon>
        <taxon>Viridiplantae</taxon>
        <taxon>Streptophyta</taxon>
        <taxon>Embryophyta</taxon>
        <taxon>Tracheophyta</taxon>
        <taxon>Spermatophyta</taxon>
        <taxon>Magnoliopsida</taxon>
        <taxon>Magnoliidae</taxon>
        <taxon>Laurales</taxon>
        <taxon>Lauraceae</taxon>
        <taxon>Persea</taxon>
    </lineage>
</organism>
<dbReference type="EMBL" id="CM056810">
    <property type="protein sequence ID" value="KAJ8642618.1"/>
    <property type="molecule type" value="Genomic_DNA"/>
</dbReference>
<gene>
    <name evidence="1" type="ORF">MRB53_004366</name>
</gene>
<reference evidence="1 2" key="1">
    <citation type="journal article" date="2022" name="Hortic Res">
        <title>A haplotype resolved chromosomal level avocado genome allows analysis of novel avocado genes.</title>
        <authorList>
            <person name="Nath O."/>
            <person name="Fletcher S.J."/>
            <person name="Hayward A."/>
            <person name="Shaw L.M."/>
            <person name="Masouleh A.K."/>
            <person name="Furtado A."/>
            <person name="Henry R.J."/>
            <person name="Mitter N."/>
        </authorList>
    </citation>
    <scope>NUCLEOTIDE SEQUENCE [LARGE SCALE GENOMIC DNA]</scope>
    <source>
        <strain evidence="2">cv. Hass</strain>
    </source>
</reference>
<keyword evidence="2" id="KW-1185">Reference proteome</keyword>
<proteinExistence type="predicted"/>
<protein>
    <submittedName>
        <fullName evidence="1">Uncharacterized protein</fullName>
    </submittedName>
</protein>
<name>A0ACC2MB24_PERAE</name>
<comment type="caution">
    <text evidence="1">The sequence shown here is derived from an EMBL/GenBank/DDBJ whole genome shotgun (WGS) entry which is preliminary data.</text>
</comment>